<feature type="region of interest" description="Disordered" evidence="1">
    <location>
        <begin position="1"/>
        <end position="42"/>
    </location>
</feature>
<keyword evidence="3" id="KW-1185">Reference proteome</keyword>
<dbReference type="EMBL" id="JBBPBN010000012">
    <property type="protein sequence ID" value="KAK9028073.1"/>
    <property type="molecule type" value="Genomic_DNA"/>
</dbReference>
<feature type="compositionally biased region" description="Polar residues" evidence="1">
    <location>
        <begin position="66"/>
        <end position="84"/>
    </location>
</feature>
<feature type="compositionally biased region" description="Basic and acidic residues" evidence="1">
    <location>
        <begin position="1"/>
        <end position="11"/>
    </location>
</feature>
<gene>
    <name evidence="2" type="ORF">V6N11_067888</name>
</gene>
<name>A0ABR2ST19_9ROSI</name>
<evidence type="ECO:0000256" key="1">
    <source>
        <dbReference type="SAM" id="MobiDB-lite"/>
    </source>
</evidence>
<proteinExistence type="predicted"/>
<evidence type="ECO:0000313" key="2">
    <source>
        <dbReference type="EMBL" id="KAK9028073.1"/>
    </source>
</evidence>
<reference evidence="2 3" key="1">
    <citation type="journal article" date="2024" name="G3 (Bethesda)">
        <title>Genome assembly of Hibiscus sabdariffa L. provides insights into metabolisms of medicinal natural products.</title>
        <authorList>
            <person name="Kim T."/>
        </authorList>
    </citation>
    <scope>NUCLEOTIDE SEQUENCE [LARGE SCALE GENOMIC DNA]</scope>
    <source>
        <strain evidence="2">TK-2024</strain>
        <tissue evidence="2">Old leaves</tissue>
    </source>
</reference>
<comment type="caution">
    <text evidence="2">The sequence shown here is derived from an EMBL/GenBank/DDBJ whole genome shotgun (WGS) entry which is preliminary data.</text>
</comment>
<evidence type="ECO:0000313" key="3">
    <source>
        <dbReference type="Proteomes" id="UP001396334"/>
    </source>
</evidence>
<organism evidence="2 3">
    <name type="scientific">Hibiscus sabdariffa</name>
    <name type="common">roselle</name>
    <dbReference type="NCBI Taxonomy" id="183260"/>
    <lineage>
        <taxon>Eukaryota</taxon>
        <taxon>Viridiplantae</taxon>
        <taxon>Streptophyta</taxon>
        <taxon>Embryophyta</taxon>
        <taxon>Tracheophyta</taxon>
        <taxon>Spermatophyta</taxon>
        <taxon>Magnoliopsida</taxon>
        <taxon>eudicotyledons</taxon>
        <taxon>Gunneridae</taxon>
        <taxon>Pentapetalae</taxon>
        <taxon>rosids</taxon>
        <taxon>malvids</taxon>
        <taxon>Malvales</taxon>
        <taxon>Malvaceae</taxon>
        <taxon>Malvoideae</taxon>
        <taxon>Hibiscus</taxon>
    </lineage>
</organism>
<protein>
    <submittedName>
        <fullName evidence="2">Uncharacterized protein</fullName>
    </submittedName>
</protein>
<sequence length="242" mass="26328">MRPTDKRDTRSIADMGPSATSAAGEEDTHPIADTLPTGSSTTEAGCCTRAAPCAPVDSAVLPGVNGVQSPESATSTSSTQNLSTCPMGISRTPCIETQIFEPDTRATLPRVDLPRVETVNGVVHGQDFVWVSYVVNLTDLMTDFETRKSCPDVIVMVDDFWDMFHFNNASDYEFALRMLKTKVVSLLSLSTELAVNEPVLSSVPIKSSSHLFCLGMPVLINGMLNTDEKREKMSDAMWHAYD</sequence>
<dbReference type="Proteomes" id="UP001396334">
    <property type="component" value="Unassembled WGS sequence"/>
</dbReference>
<accession>A0ABR2ST19</accession>
<feature type="region of interest" description="Disordered" evidence="1">
    <location>
        <begin position="64"/>
        <end position="85"/>
    </location>
</feature>